<accession>A0ABQ4EFU3</accession>
<reference evidence="1 2" key="1">
    <citation type="submission" date="2021-01" db="EMBL/GenBank/DDBJ databases">
        <title>Whole genome shotgun sequence of Plantactinospora mayteni NBRC 109088.</title>
        <authorList>
            <person name="Komaki H."/>
            <person name="Tamura T."/>
        </authorList>
    </citation>
    <scope>NUCLEOTIDE SEQUENCE [LARGE SCALE GENOMIC DNA]</scope>
    <source>
        <strain evidence="1 2">NBRC 109088</strain>
    </source>
</reference>
<keyword evidence="2" id="KW-1185">Reference proteome</keyword>
<dbReference type="Proteomes" id="UP000621500">
    <property type="component" value="Unassembled WGS sequence"/>
</dbReference>
<evidence type="ECO:0000313" key="1">
    <source>
        <dbReference type="EMBL" id="GIG93529.1"/>
    </source>
</evidence>
<organism evidence="1 2">
    <name type="scientific">Plantactinospora mayteni</name>
    <dbReference type="NCBI Taxonomy" id="566021"/>
    <lineage>
        <taxon>Bacteria</taxon>
        <taxon>Bacillati</taxon>
        <taxon>Actinomycetota</taxon>
        <taxon>Actinomycetes</taxon>
        <taxon>Micromonosporales</taxon>
        <taxon>Micromonosporaceae</taxon>
        <taxon>Plantactinospora</taxon>
    </lineage>
</organism>
<sequence>MPAGRIPAVLAVACPGGADRQVEPVDGGERRAAGVPYLDFLVPGLIASERER</sequence>
<gene>
    <name evidence="1" type="ORF">Pma05_01020</name>
</gene>
<evidence type="ECO:0000313" key="2">
    <source>
        <dbReference type="Proteomes" id="UP000621500"/>
    </source>
</evidence>
<name>A0ABQ4EFU3_9ACTN</name>
<dbReference type="EMBL" id="BONX01000001">
    <property type="protein sequence ID" value="GIG93529.1"/>
    <property type="molecule type" value="Genomic_DNA"/>
</dbReference>
<comment type="caution">
    <text evidence="1">The sequence shown here is derived from an EMBL/GenBank/DDBJ whole genome shotgun (WGS) entry which is preliminary data.</text>
</comment>
<proteinExistence type="predicted"/>
<protein>
    <submittedName>
        <fullName evidence="1">Uncharacterized protein</fullName>
    </submittedName>
</protein>